<name>A0AAD3RA86_LATJO</name>
<sequence length="153" mass="16360">MSPKHLLLPIAQVSQPQLQPCSQPCHSSSLSAQTATSARGNLPVSMLAFHKTSPCLSSAVQARPVNRGSLASSPVVPLPSHHQHRQQTDTSGTISKLTTRVWRLNEAAQGRKKCSLEKLFPRQASLETMTTAARAAEKCAPGANGNCSAKQQR</sequence>
<dbReference type="Proteomes" id="UP001279410">
    <property type="component" value="Unassembled WGS sequence"/>
</dbReference>
<dbReference type="AlphaFoldDB" id="A0AAD3RA86"/>
<accession>A0AAD3RA86</accession>
<reference evidence="2" key="1">
    <citation type="submission" date="2022-08" db="EMBL/GenBank/DDBJ databases">
        <title>Genome sequencing of akame (Lates japonicus).</title>
        <authorList>
            <person name="Hashiguchi Y."/>
            <person name="Takahashi H."/>
        </authorList>
    </citation>
    <scope>NUCLEOTIDE SEQUENCE</scope>
    <source>
        <strain evidence="2">Kochi</strain>
    </source>
</reference>
<protein>
    <submittedName>
        <fullName evidence="2">1-phosphatidylinositol 4,5-bisphosphate phosphodiesterase epsilon-1 isoform X1</fullName>
    </submittedName>
</protein>
<organism evidence="2 3">
    <name type="scientific">Lates japonicus</name>
    <name type="common">Japanese lates</name>
    <dbReference type="NCBI Taxonomy" id="270547"/>
    <lineage>
        <taxon>Eukaryota</taxon>
        <taxon>Metazoa</taxon>
        <taxon>Chordata</taxon>
        <taxon>Craniata</taxon>
        <taxon>Vertebrata</taxon>
        <taxon>Euteleostomi</taxon>
        <taxon>Actinopterygii</taxon>
        <taxon>Neopterygii</taxon>
        <taxon>Teleostei</taxon>
        <taxon>Neoteleostei</taxon>
        <taxon>Acanthomorphata</taxon>
        <taxon>Carangaria</taxon>
        <taxon>Carangaria incertae sedis</taxon>
        <taxon>Centropomidae</taxon>
        <taxon>Lates</taxon>
    </lineage>
</organism>
<feature type="region of interest" description="Disordered" evidence="1">
    <location>
        <begin position="69"/>
        <end position="94"/>
    </location>
</feature>
<comment type="caution">
    <text evidence="2">The sequence shown here is derived from an EMBL/GenBank/DDBJ whole genome shotgun (WGS) entry which is preliminary data.</text>
</comment>
<evidence type="ECO:0000256" key="1">
    <source>
        <dbReference type="SAM" id="MobiDB-lite"/>
    </source>
</evidence>
<dbReference type="EMBL" id="BRZM01000056">
    <property type="protein sequence ID" value="GLD62939.1"/>
    <property type="molecule type" value="Genomic_DNA"/>
</dbReference>
<proteinExistence type="predicted"/>
<gene>
    <name evidence="2" type="ORF">AKAME5_001460100</name>
</gene>
<keyword evidence="3" id="KW-1185">Reference proteome</keyword>
<evidence type="ECO:0000313" key="3">
    <source>
        <dbReference type="Proteomes" id="UP001279410"/>
    </source>
</evidence>
<feature type="compositionally biased region" description="Low complexity" evidence="1">
    <location>
        <begin position="69"/>
        <end position="80"/>
    </location>
</feature>
<evidence type="ECO:0000313" key="2">
    <source>
        <dbReference type="EMBL" id="GLD62939.1"/>
    </source>
</evidence>